<dbReference type="EC" id="5.3.3.1" evidence="11"/>
<protein>
    <recommendedName>
        <fullName evidence="14">Cholesterol oxidase</fullName>
        <ecNumber evidence="13">1.1.3.6</ecNumber>
        <ecNumber evidence="11">5.3.3.1</ecNumber>
    </recommendedName>
    <alternativeName>
        <fullName evidence="15">Cholesterol isomerase</fullName>
    </alternativeName>
</protein>
<dbReference type="InterPro" id="IPR036188">
    <property type="entry name" value="FAD/NAD-bd_sf"/>
</dbReference>
<name>A0AA37SCD4_9GAMM</name>
<dbReference type="AlphaFoldDB" id="A0AA37SCD4"/>
<dbReference type="Pfam" id="PF00732">
    <property type="entry name" value="GMC_oxred_N"/>
    <property type="match status" value="1"/>
</dbReference>
<comment type="cofactor">
    <cofactor evidence="1">
        <name>FAD</name>
        <dbReference type="ChEBI" id="CHEBI:57692"/>
    </cofactor>
</comment>
<dbReference type="GO" id="GO:0008203">
    <property type="term" value="P:cholesterol metabolic process"/>
    <property type="evidence" value="ECO:0007669"/>
    <property type="project" value="UniProtKB-KW"/>
</dbReference>
<evidence type="ECO:0000256" key="11">
    <source>
        <dbReference type="ARBA" id="ARBA00038856"/>
    </source>
</evidence>
<evidence type="ECO:0000256" key="6">
    <source>
        <dbReference type="ARBA" id="ARBA00023002"/>
    </source>
</evidence>
<comment type="caution">
    <text evidence="19">The sequence shown here is derived from an EMBL/GenBank/DDBJ whole genome shotgun (WGS) entry which is preliminary data.</text>
</comment>
<feature type="domain" description="Glucose-methanol-choline oxidoreductase C-terminal" evidence="18">
    <location>
        <begin position="462"/>
        <end position="515"/>
    </location>
</feature>
<evidence type="ECO:0000259" key="18">
    <source>
        <dbReference type="Pfam" id="PF05199"/>
    </source>
</evidence>
<evidence type="ECO:0000256" key="9">
    <source>
        <dbReference type="ARBA" id="ARBA00023221"/>
    </source>
</evidence>
<comment type="pathway">
    <text evidence="12">Steroid metabolism; cholesterol degradation.</text>
</comment>
<dbReference type="Pfam" id="PF05199">
    <property type="entry name" value="GMC_oxred_C"/>
    <property type="match status" value="1"/>
</dbReference>
<dbReference type="SUPFAM" id="SSF51905">
    <property type="entry name" value="FAD/NAD(P)-binding domain"/>
    <property type="match status" value="1"/>
</dbReference>
<dbReference type="Proteomes" id="UP001161389">
    <property type="component" value="Unassembled WGS sequence"/>
</dbReference>
<accession>A0AA37SCD4</accession>
<dbReference type="GO" id="GO:0004769">
    <property type="term" value="F:steroid Delta-isomerase activity"/>
    <property type="evidence" value="ECO:0007669"/>
    <property type="project" value="UniProtKB-EC"/>
</dbReference>
<evidence type="ECO:0000256" key="13">
    <source>
        <dbReference type="ARBA" id="ARBA00049723"/>
    </source>
</evidence>
<evidence type="ECO:0000256" key="4">
    <source>
        <dbReference type="ARBA" id="ARBA00022630"/>
    </source>
</evidence>
<evidence type="ECO:0000256" key="12">
    <source>
        <dbReference type="ARBA" id="ARBA00049645"/>
    </source>
</evidence>
<evidence type="ECO:0000256" key="15">
    <source>
        <dbReference type="ARBA" id="ARBA00049778"/>
    </source>
</evidence>
<dbReference type="InterPro" id="IPR000172">
    <property type="entry name" value="GMC_OxRdtase_N"/>
</dbReference>
<dbReference type="EMBL" id="BSNM01000016">
    <property type="protein sequence ID" value="GLQ32746.1"/>
    <property type="molecule type" value="Genomic_DNA"/>
</dbReference>
<keyword evidence="8" id="KW-1207">Sterol metabolism</keyword>
<dbReference type="PANTHER" id="PTHR47470:SF1">
    <property type="entry name" value="FAD-DEPENDENT OXIDOREDUCTASE 2 FAD BINDING DOMAIN-CONTAINING PROTEIN"/>
    <property type="match status" value="1"/>
</dbReference>
<dbReference type="InterPro" id="IPR007867">
    <property type="entry name" value="GMC_OxRtase_C"/>
</dbReference>
<evidence type="ECO:0000259" key="17">
    <source>
        <dbReference type="Pfam" id="PF00890"/>
    </source>
</evidence>
<dbReference type="PROSITE" id="PS51257">
    <property type="entry name" value="PROKAR_LIPOPROTEIN"/>
    <property type="match status" value="1"/>
</dbReference>
<dbReference type="PANTHER" id="PTHR47470">
    <property type="entry name" value="CHOLESTEROL OXIDASE"/>
    <property type="match status" value="1"/>
</dbReference>
<keyword evidence="9" id="KW-0753">Steroid metabolism</keyword>
<evidence type="ECO:0000256" key="8">
    <source>
        <dbReference type="ARBA" id="ARBA00023166"/>
    </source>
</evidence>
<organism evidence="19 20">
    <name type="scientific">Litoribrevibacter albus</name>
    <dbReference type="NCBI Taxonomy" id="1473156"/>
    <lineage>
        <taxon>Bacteria</taxon>
        <taxon>Pseudomonadati</taxon>
        <taxon>Pseudomonadota</taxon>
        <taxon>Gammaproteobacteria</taxon>
        <taxon>Oceanospirillales</taxon>
        <taxon>Oceanospirillaceae</taxon>
        <taxon>Litoribrevibacter</taxon>
    </lineage>
</organism>
<evidence type="ECO:0000313" key="20">
    <source>
        <dbReference type="Proteomes" id="UP001161389"/>
    </source>
</evidence>
<reference evidence="19" key="2">
    <citation type="submission" date="2023-01" db="EMBL/GenBank/DDBJ databases">
        <title>Draft genome sequence of Litoribrevibacter albus strain NBRC 110071.</title>
        <authorList>
            <person name="Sun Q."/>
            <person name="Mori K."/>
        </authorList>
    </citation>
    <scope>NUCLEOTIDE SEQUENCE</scope>
    <source>
        <strain evidence="19">NBRC 110071</strain>
    </source>
</reference>
<comment type="similarity">
    <text evidence="2">Belongs to the GMC oxidoreductase family.</text>
</comment>
<keyword evidence="3" id="KW-0153">Cholesterol metabolism</keyword>
<evidence type="ECO:0000259" key="16">
    <source>
        <dbReference type="Pfam" id="PF00732"/>
    </source>
</evidence>
<evidence type="ECO:0000256" key="14">
    <source>
        <dbReference type="ARBA" id="ARBA00049744"/>
    </source>
</evidence>
<keyword evidence="5" id="KW-0274">FAD</keyword>
<dbReference type="Gene3D" id="3.50.50.60">
    <property type="entry name" value="FAD/NAD(P)-binding domain"/>
    <property type="match status" value="3"/>
</dbReference>
<gene>
    <name evidence="19" type="ORF">GCM10007876_32250</name>
</gene>
<keyword evidence="4" id="KW-0285">Flavoprotein</keyword>
<evidence type="ECO:0000256" key="2">
    <source>
        <dbReference type="ARBA" id="ARBA00010790"/>
    </source>
</evidence>
<evidence type="ECO:0000256" key="1">
    <source>
        <dbReference type="ARBA" id="ARBA00001974"/>
    </source>
</evidence>
<dbReference type="Pfam" id="PF00890">
    <property type="entry name" value="FAD_binding_2"/>
    <property type="match status" value="1"/>
</dbReference>
<keyword evidence="6" id="KW-0560">Oxidoreductase</keyword>
<evidence type="ECO:0000256" key="3">
    <source>
        <dbReference type="ARBA" id="ARBA00022548"/>
    </source>
</evidence>
<dbReference type="GO" id="GO:0050660">
    <property type="term" value="F:flavin adenine dinucleotide binding"/>
    <property type="evidence" value="ECO:0007669"/>
    <property type="project" value="InterPro"/>
</dbReference>
<proteinExistence type="inferred from homology"/>
<keyword evidence="10" id="KW-0413">Isomerase</keyword>
<keyword evidence="7" id="KW-0443">Lipid metabolism</keyword>
<sequence length="540" mass="59589">MKEEYDVVVIGSGFGGAITACRLAQAGNSVCILEKGRRWVKTEFPRSTGEVANHAFWDEKDKEEGRGFIEYLPFKNMDVIQGVGVGGGSLHYFNVHIQPPELIFDQARWPKAISKESLKPYYDVAKDMLAANKLTPPEGREVPKRTSAFIEAVAATSEQAEEIDICVHFSEEAKSPGGQEQGPCDYCGNCLLGCHVNAKNTLDLNYIPLAEKHGAEVYPLHQVVNILPHDGGYNVEFMELPEDPVSGTSVAGVVKGKKVVVSGGTLGSNQLLLECRDRTKSLPNLSDRLGKHFSGNGDFLFAGTHYKDKEIDAGRGPSITAGVGYTKGDSQHIYIEDLGFPDPFMWYLNGILPTTGRLWNVVDQAKNYLLRSLGLTSNFEAERIFNGGYMTKFLPYLGMGTDAADGKIYLDWRGRLKLDWKHKKSRAMFDDMIGHLKDISKKSGGHFINSPLWDWPSRKLLTAHPLGGCVMSDKKEDGVVNEWGEVWGYPGLYVADGSIVPSAISVNPTATISALSERVAFHMIHGREMEENDPDTPKNR</sequence>
<evidence type="ECO:0000256" key="10">
    <source>
        <dbReference type="ARBA" id="ARBA00023235"/>
    </source>
</evidence>
<dbReference type="InterPro" id="IPR003953">
    <property type="entry name" value="FAD-dep_OxRdtase_2_FAD-bd"/>
</dbReference>
<evidence type="ECO:0000256" key="7">
    <source>
        <dbReference type="ARBA" id="ARBA00023098"/>
    </source>
</evidence>
<dbReference type="InterPro" id="IPR052542">
    <property type="entry name" value="Cholesterol_Oxidase"/>
</dbReference>
<feature type="domain" description="Glucose-methanol-choline oxidoreductase N-terminal" evidence="16">
    <location>
        <begin position="79"/>
        <end position="273"/>
    </location>
</feature>
<evidence type="ECO:0000313" key="19">
    <source>
        <dbReference type="EMBL" id="GLQ32746.1"/>
    </source>
</evidence>
<keyword evidence="20" id="KW-1185">Reference proteome</keyword>
<feature type="domain" description="FAD-dependent oxidoreductase 2 FAD-binding" evidence="17">
    <location>
        <begin position="6"/>
        <end position="37"/>
    </location>
</feature>
<evidence type="ECO:0000256" key="5">
    <source>
        <dbReference type="ARBA" id="ARBA00022827"/>
    </source>
</evidence>
<dbReference type="EC" id="1.1.3.6" evidence="13"/>
<dbReference type="GO" id="GO:0016995">
    <property type="term" value="F:cholesterol oxidase activity"/>
    <property type="evidence" value="ECO:0007669"/>
    <property type="project" value="UniProtKB-EC"/>
</dbReference>
<reference evidence="19" key="1">
    <citation type="journal article" date="2014" name="Int. J. Syst. Evol. Microbiol.">
        <title>Complete genome sequence of Corynebacterium casei LMG S-19264T (=DSM 44701T), isolated from a smear-ripened cheese.</title>
        <authorList>
            <consortium name="US DOE Joint Genome Institute (JGI-PGF)"/>
            <person name="Walter F."/>
            <person name="Albersmeier A."/>
            <person name="Kalinowski J."/>
            <person name="Ruckert C."/>
        </authorList>
    </citation>
    <scope>NUCLEOTIDE SEQUENCE</scope>
    <source>
        <strain evidence="19">NBRC 110071</strain>
    </source>
</reference>